<dbReference type="SUPFAM" id="SSF52096">
    <property type="entry name" value="ClpP/crotonase"/>
    <property type="match status" value="1"/>
</dbReference>
<accession>A0A926RZQ0</accession>
<dbReference type="AlphaFoldDB" id="A0A926RZQ0"/>
<name>A0A926RZQ0_9BACI</name>
<organism evidence="2 3">
    <name type="scientific">Metabacillus arenae</name>
    <dbReference type="NCBI Taxonomy" id="2771434"/>
    <lineage>
        <taxon>Bacteria</taxon>
        <taxon>Bacillati</taxon>
        <taxon>Bacillota</taxon>
        <taxon>Bacilli</taxon>
        <taxon>Bacillales</taxon>
        <taxon>Bacillaceae</taxon>
        <taxon>Metabacillus</taxon>
    </lineage>
</organism>
<comment type="similarity">
    <text evidence="1">Belongs to the enoyl-CoA hydratase/isomerase family.</text>
</comment>
<dbReference type="Gene3D" id="1.10.12.10">
    <property type="entry name" value="Lyase 2-enoyl-coa Hydratase, Chain A, domain 2"/>
    <property type="match status" value="1"/>
</dbReference>
<evidence type="ECO:0000313" key="2">
    <source>
        <dbReference type="EMBL" id="MBD1383371.1"/>
    </source>
</evidence>
<comment type="caution">
    <text evidence="2">The sequence shown here is derived from an EMBL/GenBank/DDBJ whole genome shotgun (WGS) entry which is preliminary data.</text>
</comment>
<keyword evidence="2" id="KW-0456">Lyase</keyword>
<gene>
    <name evidence="2" type="ORF">IC621_24605</name>
</gene>
<dbReference type="Proteomes" id="UP000626844">
    <property type="component" value="Unassembled WGS sequence"/>
</dbReference>
<dbReference type="InterPro" id="IPR001753">
    <property type="entry name" value="Enoyl-CoA_hydra/iso"/>
</dbReference>
<dbReference type="InterPro" id="IPR014748">
    <property type="entry name" value="Enoyl-CoA_hydra_C"/>
</dbReference>
<dbReference type="EMBL" id="JACXAI010000052">
    <property type="protein sequence ID" value="MBD1383371.1"/>
    <property type="molecule type" value="Genomic_DNA"/>
</dbReference>
<reference evidence="2" key="1">
    <citation type="submission" date="2020-09" db="EMBL/GenBank/DDBJ databases">
        <title>A novel bacterium of genus Bacillus, isolated from South China Sea.</title>
        <authorList>
            <person name="Huang H."/>
            <person name="Mo K."/>
            <person name="Hu Y."/>
        </authorList>
    </citation>
    <scope>NUCLEOTIDE SEQUENCE</scope>
    <source>
        <strain evidence="2">IB182487</strain>
    </source>
</reference>
<proteinExistence type="inferred from homology"/>
<dbReference type="CDD" id="cd06558">
    <property type="entry name" value="crotonase-like"/>
    <property type="match status" value="1"/>
</dbReference>
<dbReference type="GO" id="GO:0004300">
    <property type="term" value="F:enoyl-CoA hydratase activity"/>
    <property type="evidence" value="ECO:0007669"/>
    <property type="project" value="UniProtKB-EC"/>
</dbReference>
<dbReference type="NCBIfam" id="NF005804">
    <property type="entry name" value="PRK07659.1"/>
    <property type="match status" value="1"/>
</dbReference>
<dbReference type="InterPro" id="IPR029045">
    <property type="entry name" value="ClpP/crotonase-like_dom_sf"/>
</dbReference>
<sequence length="260" mass="28944">MKNVETVQFQVKERVATIQLNRPEVLNAMDEQLLKEFLATLKEVRRSEADIVVISGSGRGFSAGGDIKSMLSSLNQDQFEEIMETISELVYTLYSLPKITISAVHGPAAGLGFSIALACDYLVAHAQSKLVMNFIGIGLIPDGGGHYFLDKRLGEVKAKQLIWSGKPLNGEEAYELGLVDELITDEDFQTAVEKKAADLLKQPIKAIIETKKIYTDLNCSQLKQILALEKESQFYMRQTADHQEGVKAFMDKREPQFNGK</sequence>
<dbReference type="Pfam" id="PF00378">
    <property type="entry name" value="ECH_1"/>
    <property type="match status" value="1"/>
</dbReference>
<dbReference type="PANTHER" id="PTHR43459">
    <property type="entry name" value="ENOYL-COA HYDRATASE"/>
    <property type="match status" value="1"/>
</dbReference>
<evidence type="ECO:0000313" key="3">
    <source>
        <dbReference type="Proteomes" id="UP000626844"/>
    </source>
</evidence>
<protein>
    <submittedName>
        <fullName evidence="2">Enoyl-CoA hydratase</fullName>
        <ecNumber evidence="2">4.2.1.17</ecNumber>
    </submittedName>
</protein>
<dbReference type="PANTHER" id="PTHR43459:SF1">
    <property type="entry name" value="EG:BACN32G11.4 PROTEIN"/>
    <property type="match status" value="1"/>
</dbReference>
<evidence type="ECO:0000256" key="1">
    <source>
        <dbReference type="ARBA" id="ARBA00005254"/>
    </source>
</evidence>
<dbReference type="Gene3D" id="3.90.226.10">
    <property type="entry name" value="2-enoyl-CoA Hydratase, Chain A, domain 1"/>
    <property type="match status" value="1"/>
</dbReference>
<keyword evidence="3" id="KW-1185">Reference proteome</keyword>
<dbReference type="EC" id="4.2.1.17" evidence="2"/>